<evidence type="ECO:0000256" key="7">
    <source>
        <dbReference type="SAM" id="Phobius"/>
    </source>
</evidence>
<keyword evidence="6 7" id="KW-0472">Membrane</keyword>
<feature type="transmembrane region" description="Helical" evidence="7">
    <location>
        <begin position="21"/>
        <end position="39"/>
    </location>
</feature>
<feature type="transmembrane region" description="Helical" evidence="7">
    <location>
        <begin position="45"/>
        <end position="69"/>
    </location>
</feature>
<dbReference type="CDD" id="cd13127">
    <property type="entry name" value="MATE_tuaB_like"/>
    <property type="match status" value="1"/>
</dbReference>
<feature type="transmembrane region" description="Helical" evidence="7">
    <location>
        <begin position="381"/>
        <end position="401"/>
    </location>
</feature>
<gene>
    <name evidence="8" type="ORF">E2605_16780</name>
</gene>
<evidence type="ECO:0000256" key="2">
    <source>
        <dbReference type="ARBA" id="ARBA00007430"/>
    </source>
</evidence>
<name>A0A4Y8L1X1_9BACT</name>
<comment type="similarity">
    <text evidence="2">Belongs to the polysaccharide synthase family.</text>
</comment>
<evidence type="ECO:0000256" key="5">
    <source>
        <dbReference type="ARBA" id="ARBA00022989"/>
    </source>
</evidence>
<keyword evidence="9" id="KW-1185">Reference proteome</keyword>
<feature type="transmembrane region" description="Helical" evidence="7">
    <location>
        <begin position="149"/>
        <end position="169"/>
    </location>
</feature>
<feature type="transmembrane region" description="Helical" evidence="7">
    <location>
        <begin position="355"/>
        <end position="375"/>
    </location>
</feature>
<protein>
    <submittedName>
        <fullName evidence="8">Lipopolysaccharide biosynthesis protein</fullName>
    </submittedName>
</protein>
<dbReference type="EMBL" id="SOML01000012">
    <property type="protein sequence ID" value="TFD93803.1"/>
    <property type="molecule type" value="Genomic_DNA"/>
</dbReference>
<keyword evidence="3" id="KW-1003">Cell membrane</keyword>
<evidence type="ECO:0000256" key="6">
    <source>
        <dbReference type="ARBA" id="ARBA00023136"/>
    </source>
</evidence>
<dbReference type="GO" id="GO:0005886">
    <property type="term" value="C:plasma membrane"/>
    <property type="evidence" value="ECO:0007669"/>
    <property type="project" value="UniProtKB-SubCell"/>
</dbReference>
<comment type="subcellular location">
    <subcellularLocation>
        <location evidence="1">Cell membrane</location>
        <topology evidence="1">Multi-pass membrane protein</topology>
    </subcellularLocation>
</comment>
<dbReference type="RefSeq" id="WP_134437295.1">
    <property type="nucleotide sequence ID" value="NZ_SOML01000012.1"/>
</dbReference>
<dbReference type="Pfam" id="PF13440">
    <property type="entry name" value="Polysacc_synt_3"/>
    <property type="match status" value="1"/>
</dbReference>
<feature type="transmembrane region" description="Helical" evidence="7">
    <location>
        <begin position="81"/>
        <end position="104"/>
    </location>
</feature>
<proteinExistence type="inferred from homology"/>
<feature type="transmembrane region" description="Helical" evidence="7">
    <location>
        <begin position="416"/>
        <end position="434"/>
    </location>
</feature>
<evidence type="ECO:0000313" key="9">
    <source>
        <dbReference type="Proteomes" id="UP000297861"/>
    </source>
</evidence>
<feature type="transmembrane region" description="Helical" evidence="7">
    <location>
        <begin position="216"/>
        <end position="235"/>
    </location>
</feature>
<sequence>MAKTLKEQTVSALFWSFMEKGGQQIFQFVFAIVLARLLSPGELGLLGALAIFIAVANILQESGFSSALIRKQEVSEKDYSTVFYFNISISIVCYIILFFFAPYIADFYKQPILSDLSRFLFLSFVFNGFSVVQYVHLVRQMAFRKNTRISLASTLISGGVAVIMAYYGYGVWSLAAQQVLQTLLRSVFLWISIRWTPSASFCFDGLKSMTGYSSKLLLNSLFNQVAVNISSIVIGKKFSMSDLGNYNQATKLGNLPQGMIASSLQSVAFPLLSKLGDDIDAKRKVFRKIVRVVCFLCFPIAVFTIISAESIVLVAFKEKWIGVVPILRLLVIGSSVLPLFYLLSSLLQSVGKSGMLLSVELFRNILTLLVIIYTVRFGVNGVVFGTSCIAILSFLVAYYIAGRCIKYSMWEVMKDILPYGFIAIITFCPTYFFGSVISNNLVLLLTQLIVGGCAYLIILKLLGSKVLDEMMQIARRKKTIR</sequence>
<feature type="transmembrane region" description="Helical" evidence="7">
    <location>
        <begin position="116"/>
        <end position="137"/>
    </location>
</feature>
<evidence type="ECO:0000256" key="4">
    <source>
        <dbReference type="ARBA" id="ARBA00022692"/>
    </source>
</evidence>
<dbReference type="PANTHER" id="PTHR30250:SF10">
    <property type="entry name" value="LIPOPOLYSACCHARIDE BIOSYNTHESIS PROTEIN WZXC"/>
    <property type="match status" value="1"/>
</dbReference>
<dbReference type="STRING" id="1121485.GCA_000426485_02797"/>
<dbReference type="AlphaFoldDB" id="A0A4Y8L1X1"/>
<comment type="caution">
    <text evidence="8">The sequence shown here is derived from an EMBL/GenBank/DDBJ whole genome shotgun (WGS) entry which is preliminary data.</text>
</comment>
<dbReference type="OrthoDB" id="9770347at2"/>
<keyword evidence="5 7" id="KW-1133">Transmembrane helix</keyword>
<evidence type="ECO:0000256" key="1">
    <source>
        <dbReference type="ARBA" id="ARBA00004651"/>
    </source>
</evidence>
<feature type="transmembrane region" description="Helical" evidence="7">
    <location>
        <begin position="322"/>
        <end position="343"/>
    </location>
</feature>
<organism evidence="8 9">
    <name type="scientific">Dysgonomonas capnocytophagoides</name>
    <dbReference type="NCBI Taxonomy" id="45254"/>
    <lineage>
        <taxon>Bacteria</taxon>
        <taxon>Pseudomonadati</taxon>
        <taxon>Bacteroidota</taxon>
        <taxon>Bacteroidia</taxon>
        <taxon>Bacteroidales</taxon>
        <taxon>Dysgonomonadaceae</taxon>
        <taxon>Dysgonomonas</taxon>
    </lineage>
</organism>
<dbReference type="PANTHER" id="PTHR30250">
    <property type="entry name" value="PST FAMILY PREDICTED COLANIC ACID TRANSPORTER"/>
    <property type="match status" value="1"/>
</dbReference>
<dbReference type="InterPro" id="IPR050833">
    <property type="entry name" value="Poly_Biosynth_Transport"/>
</dbReference>
<reference evidence="8 9" key="1">
    <citation type="submission" date="2019-03" db="EMBL/GenBank/DDBJ databases">
        <title>San Antonio Military Medical Center submission to MRSN (WRAIR), pending publication.</title>
        <authorList>
            <person name="Blyth D.M."/>
            <person name="Mccarthy S.L."/>
            <person name="Schall S.E."/>
            <person name="Stam J.A."/>
            <person name="Ong A.C."/>
            <person name="Mcgann P.T."/>
        </authorList>
    </citation>
    <scope>NUCLEOTIDE SEQUENCE [LARGE SCALE GENOMIC DNA]</scope>
    <source>
        <strain evidence="8 9">MRSN571793</strain>
    </source>
</reference>
<feature type="transmembrane region" description="Helical" evidence="7">
    <location>
        <begin position="440"/>
        <end position="462"/>
    </location>
</feature>
<feature type="transmembrane region" description="Helical" evidence="7">
    <location>
        <begin position="292"/>
        <end position="316"/>
    </location>
</feature>
<evidence type="ECO:0000256" key="3">
    <source>
        <dbReference type="ARBA" id="ARBA00022475"/>
    </source>
</evidence>
<accession>A0A4Y8L1X1</accession>
<evidence type="ECO:0000313" key="8">
    <source>
        <dbReference type="EMBL" id="TFD93803.1"/>
    </source>
</evidence>
<keyword evidence="4 7" id="KW-0812">Transmembrane</keyword>
<dbReference type="Proteomes" id="UP000297861">
    <property type="component" value="Unassembled WGS sequence"/>
</dbReference>